<dbReference type="KEGG" id="cbd:CBUD_1241a"/>
<dbReference type="AlphaFoldDB" id="B5XHD2"/>
<reference evidence="1 2" key="1">
    <citation type="journal article" date="2009" name="Infect. Immun.">
        <title>Comparative genomics reveal extensive transposon-mediated genomic plasticity and diversity among potential effector proteins within the genus Coxiella.</title>
        <authorList>
            <person name="Beare P.A."/>
            <person name="Unsworth N."/>
            <person name="Andoh M."/>
            <person name="Voth D.E."/>
            <person name="Omsland A."/>
            <person name="Gilk S.D."/>
            <person name="Williams K.P."/>
            <person name="Sobral B.W."/>
            <person name="Kupko J.J.III."/>
            <person name="Porcella S.F."/>
            <person name="Samuel J.E."/>
            <person name="Heinzen R.A."/>
        </authorList>
    </citation>
    <scope>NUCLEOTIDE SEQUENCE [LARGE SCALE GENOMIC DNA]</scope>
    <source>
        <strain evidence="1 2">Dugway 5J108-111</strain>
    </source>
</reference>
<name>B5XHD2_COXBN</name>
<gene>
    <name evidence="1" type="ORF">CBUD_1241a</name>
</gene>
<protein>
    <submittedName>
        <fullName evidence="1">Hypothetical membrane associated protein</fullName>
    </submittedName>
</protein>
<sequence>MINFLVFAKTGKGFLIRRAFVSLLAAVLWKISTVNYNARVIDLATLTIIGLLKIFRRGRFGTKQMHKTNARRFAQATALVGRAIGTPCAKAVSRSVNAEVGRAGPVKICVFDLNTVH</sequence>
<dbReference type="HOGENOM" id="CLU_2080856_0_0_6"/>
<evidence type="ECO:0000313" key="2">
    <source>
        <dbReference type="Proteomes" id="UP000008555"/>
    </source>
</evidence>
<proteinExistence type="predicted"/>
<dbReference type="Proteomes" id="UP000008555">
    <property type="component" value="Chromosome"/>
</dbReference>
<dbReference type="EMBL" id="CP000733">
    <property type="protein sequence ID" value="ACI23152.1"/>
    <property type="molecule type" value="Genomic_DNA"/>
</dbReference>
<accession>B5XHD2</accession>
<organism evidence="1 2">
    <name type="scientific">Coxiella burnetii (strain Dugway 5J108-111)</name>
    <dbReference type="NCBI Taxonomy" id="434922"/>
    <lineage>
        <taxon>Bacteria</taxon>
        <taxon>Pseudomonadati</taxon>
        <taxon>Pseudomonadota</taxon>
        <taxon>Gammaproteobacteria</taxon>
        <taxon>Legionellales</taxon>
        <taxon>Coxiellaceae</taxon>
        <taxon>Coxiella</taxon>
    </lineage>
</organism>
<evidence type="ECO:0000313" key="1">
    <source>
        <dbReference type="EMBL" id="ACI23152.1"/>
    </source>
</evidence>